<dbReference type="OrthoDB" id="7028983at2"/>
<keyword evidence="2" id="KW-1185">Reference proteome</keyword>
<evidence type="ECO:0000313" key="2">
    <source>
        <dbReference type="Proteomes" id="UP000316905"/>
    </source>
</evidence>
<dbReference type="RefSeq" id="WP_145141153.1">
    <property type="nucleotide sequence ID" value="NZ_VLKY01000005.1"/>
</dbReference>
<organism evidence="1 2">
    <name type="scientific">Pseudomonas duriflava</name>
    <dbReference type="NCBI Taxonomy" id="459528"/>
    <lineage>
        <taxon>Bacteria</taxon>
        <taxon>Pseudomonadati</taxon>
        <taxon>Pseudomonadota</taxon>
        <taxon>Gammaproteobacteria</taxon>
        <taxon>Pseudomonadales</taxon>
        <taxon>Pseudomonadaceae</taxon>
        <taxon>Pseudomonas</taxon>
    </lineage>
</organism>
<comment type="caution">
    <text evidence="1">The sequence shown here is derived from an EMBL/GenBank/DDBJ whole genome shotgun (WGS) entry which is preliminary data.</text>
</comment>
<dbReference type="Proteomes" id="UP000316905">
    <property type="component" value="Unassembled WGS sequence"/>
</dbReference>
<accession>A0A562QEG4</accession>
<name>A0A562QEG4_9PSED</name>
<proteinExistence type="predicted"/>
<reference evidence="1 2" key="1">
    <citation type="journal article" date="2015" name="Stand. Genomic Sci.">
        <title>Genomic Encyclopedia of Bacterial and Archaeal Type Strains, Phase III: the genomes of soil and plant-associated and newly described type strains.</title>
        <authorList>
            <person name="Whitman W.B."/>
            <person name="Woyke T."/>
            <person name="Klenk H.P."/>
            <person name="Zhou Y."/>
            <person name="Lilburn T.G."/>
            <person name="Beck B.J."/>
            <person name="De Vos P."/>
            <person name="Vandamme P."/>
            <person name="Eisen J.A."/>
            <person name="Garrity G."/>
            <person name="Hugenholtz P."/>
            <person name="Kyrpides N.C."/>
        </authorList>
    </citation>
    <scope>NUCLEOTIDE SEQUENCE [LARGE SCALE GENOMIC DNA]</scope>
    <source>
        <strain evidence="1 2">CGMCC 1.6858</strain>
    </source>
</reference>
<dbReference type="AlphaFoldDB" id="A0A562QEG4"/>
<dbReference type="EMBL" id="VLKY01000005">
    <property type="protein sequence ID" value="TWI55083.1"/>
    <property type="molecule type" value="Genomic_DNA"/>
</dbReference>
<evidence type="ECO:0008006" key="3">
    <source>
        <dbReference type="Google" id="ProtNLM"/>
    </source>
</evidence>
<sequence length="258" mass="28058">MMAEARRRAYLRAMQVDVWLPRMELPFAAPSRPELLSFDAQPVTALPSETATEQPAAVAATPAVARPVRPELPKISQVRAAKPDPEPAPVAAEPVKREAPPRFTLQLLRAGGCLLLVDLPTGASLAGREPAYILLRNMLRAAGLPDSPQAIGEPIRWPILAGATSVDQGPAEARSFVQSVVASYQEQHPSLCLWLMGSAATRFAADEALKIECQEARLDSLGSAWIVPGLEALLEEPRLKADVWQAMKRLRPRWTDAK</sequence>
<evidence type="ECO:0000313" key="1">
    <source>
        <dbReference type="EMBL" id="TWI55083.1"/>
    </source>
</evidence>
<protein>
    <recommendedName>
        <fullName evidence="3">Energy transducer TonB</fullName>
    </recommendedName>
</protein>
<gene>
    <name evidence="1" type="ORF">IQ22_01996</name>
</gene>